<evidence type="ECO:0008006" key="4">
    <source>
        <dbReference type="Google" id="ProtNLM"/>
    </source>
</evidence>
<name>A0A1C7FGM1_9VIBR</name>
<sequence>MLRDYLYVTGLAFRDIAHERVLSLCMVCSLGAIFTPIIILLGLQQGIIGNMLDKLNSDPASRLVRPKFITHSPIPLDKLEVIQMEGTVFIPSETSHLLLDIKGMSEPVNVVPSSYSDPFVSHDSKVAPENTHWVAISESLSRKLNKSSGDSLTLLLRRTTTSGYPEEIPLDCIISDVVSKHMMPDIKVYLSDVVFNGIYQWRKGFAVPTLGLHGNRDSQFVPEYDGVLTGFVVKTPKDEDYRQMLAGKLPFSTMPRPYNDLMKQSSDTNWVLWQTVNSTVTNKDIEILNNALLNIGFAPQLIPFVKTLELKLVGDVDHIKWNIYALGQDESPHWNKDAKPILYIPVDDEEYVGEQSLILKTGIMGDTTLIPVVLQSSDKVPPGSIVASHHFSGLLRAAQRAGATYEKSSFSFTLNSANQIRYFRVYSASIENLESLVETVKQIGNELGITALREPVSRIHEVRKIRTLSDYMKRIYLLIAAISGVSTVFAVAASVYATVQRRKRDLAYLNMLGVDNNTIIFFPFIKSLILISGGIVLSFFAYWVFSYLASQWFVDLLGDTESLTRLKGEYVLGLVFIILVLGAEESPNDFDKNHKFKVDAHLVM</sequence>
<organism evidence="2 3">
    <name type="scientific">Vibrio scophthalmi</name>
    <dbReference type="NCBI Taxonomy" id="45658"/>
    <lineage>
        <taxon>Bacteria</taxon>
        <taxon>Pseudomonadati</taxon>
        <taxon>Pseudomonadota</taxon>
        <taxon>Gammaproteobacteria</taxon>
        <taxon>Vibrionales</taxon>
        <taxon>Vibrionaceae</taxon>
        <taxon>Vibrio</taxon>
    </lineage>
</organism>
<proteinExistence type="predicted"/>
<keyword evidence="1" id="KW-0812">Transmembrane</keyword>
<feature type="transmembrane region" description="Helical" evidence="1">
    <location>
        <begin position="519"/>
        <end position="545"/>
    </location>
</feature>
<evidence type="ECO:0000313" key="2">
    <source>
        <dbReference type="EMBL" id="ANU38494.1"/>
    </source>
</evidence>
<dbReference type="Proteomes" id="UP000092528">
    <property type="component" value="Chromosome 2"/>
</dbReference>
<keyword evidence="1" id="KW-0472">Membrane</keyword>
<dbReference type="RefSeq" id="WP_065546301.1">
    <property type="nucleotide sequence ID" value="NZ_CP016415.1"/>
</dbReference>
<accession>A0A1C7FGM1</accession>
<gene>
    <name evidence="2" type="ORF">VSVS05_03456</name>
</gene>
<keyword evidence="1" id="KW-1133">Transmembrane helix</keyword>
<protein>
    <recommendedName>
        <fullName evidence="4">ABC3 transporter permease protein domain-containing protein</fullName>
    </recommendedName>
</protein>
<dbReference type="EMBL" id="CP016415">
    <property type="protein sequence ID" value="ANU38494.1"/>
    <property type="molecule type" value="Genomic_DNA"/>
</dbReference>
<dbReference type="AlphaFoldDB" id="A0A1C7FGM1"/>
<reference evidence="2 3" key="1">
    <citation type="submission" date="2016-07" db="EMBL/GenBank/DDBJ databases">
        <title>Genome sequencing of Vibrio scophthalmi strain VS-05, an isolated from Paralichthys olivaceus.</title>
        <authorList>
            <person name="Han H.-J."/>
        </authorList>
    </citation>
    <scope>NUCLEOTIDE SEQUENCE [LARGE SCALE GENOMIC DNA]</scope>
    <source>
        <strain evidence="2 3">VS-05</strain>
    </source>
</reference>
<keyword evidence="3" id="KW-1185">Reference proteome</keyword>
<evidence type="ECO:0000313" key="3">
    <source>
        <dbReference type="Proteomes" id="UP000092528"/>
    </source>
</evidence>
<feature type="transmembrane region" description="Helical" evidence="1">
    <location>
        <begin position="475"/>
        <end position="499"/>
    </location>
</feature>
<evidence type="ECO:0000256" key="1">
    <source>
        <dbReference type="SAM" id="Phobius"/>
    </source>
</evidence>
<feature type="transmembrane region" description="Helical" evidence="1">
    <location>
        <begin position="20"/>
        <end position="43"/>
    </location>
</feature>